<dbReference type="PANTHER" id="PTHR14359:SF6">
    <property type="entry name" value="PHOSPHOPANTOTHENOYLCYSTEINE DECARBOXYLASE"/>
    <property type="match status" value="1"/>
</dbReference>
<keyword evidence="1" id="KW-0472">Membrane</keyword>
<dbReference type="GO" id="GO:0010181">
    <property type="term" value="F:FMN binding"/>
    <property type="evidence" value="ECO:0007669"/>
    <property type="project" value="TreeGrafter"/>
</dbReference>
<proteinExistence type="predicted"/>
<feature type="domain" description="Flavoprotein" evidence="2">
    <location>
        <begin position="9"/>
        <end position="149"/>
    </location>
</feature>
<keyword evidence="1" id="KW-0812">Transmembrane</keyword>
<reference evidence="3 4" key="1">
    <citation type="submission" date="2018-11" db="EMBL/GenBank/DDBJ databases">
        <title>Phylogenetic determinants of toxin gene distribution in genomes of Brevibacillus laterosporus.</title>
        <authorList>
            <person name="Glare T.R."/>
            <person name="Durrant A."/>
            <person name="Berry C."/>
            <person name="Palma L."/>
            <person name="Ormskirk M."/>
            <person name="Cox M.O."/>
        </authorList>
    </citation>
    <scope>NUCLEOTIDE SEQUENCE [LARGE SCALE GENOMIC DNA]</scope>
    <source>
        <strain evidence="3 4">1821L</strain>
    </source>
</reference>
<evidence type="ECO:0000313" key="3">
    <source>
        <dbReference type="EMBL" id="QDX92811.1"/>
    </source>
</evidence>
<evidence type="ECO:0000256" key="1">
    <source>
        <dbReference type="SAM" id="Phobius"/>
    </source>
</evidence>
<dbReference type="Proteomes" id="UP000319432">
    <property type="component" value="Chromosome"/>
</dbReference>
<dbReference type="EMBL" id="CP033464">
    <property type="protein sequence ID" value="QDX92811.1"/>
    <property type="molecule type" value="Genomic_DNA"/>
</dbReference>
<dbReference type="PANTHER" id="PTHR14359">
    <property type="entry name" value="HOMO-OLIGOMERIC FLAVIN CONTAINING CYS DECARBOXYLASE FAMILY"/>
    <property type="match status" value="1"/>
</dbReference>
<dbReference type="GO" id="GO:0004633">
    <property type="term" value="F:phosphopantothenoylcysteine decarboxylase activity"/>
    <property type="evidence" value="ECO:0007669"/>
    <property type="project" value="TreeGrafter"/>
</dbReference>
<name>A0A518V711_BRELA</name>
<gene>
    <name evidence="3" type="ORF">EEL30_11135</name>
</gene>
<dbReference type="InterPro" id="IPR036551">
    <property type="entry name" value="Flavin_trans-like"/>
</dbReference>
<dbReference type="GO" id="GO:0015937">
    <property type="term" value="P:coenzyme A biosynthetic process"/>
    <property type="evidence" value="ECO:0007669"/>
    <property type="project" value="TreeGrafter"/>
</dbReference>
<dbReference type="Pfam" id="PF02441">
    <property type="entry name" value="Flavoprotein"/>
    <property type="match status" value="1"/>
</dbReference>
<dbReference type="GO" id="GO:0071513">
    <property type="term" value="C:phosphopantothenoylcysteine decarboxylase complex"/>
    <property type="evidence" value="ECO:0007669"/>
    <property type="project" value="TreeGrafter"/>
</dbReference>
<keyword evidence="4" id="KW-1185">Reference proteome</keyword>
<evidence type="ECO:0000259" key="2">
    <source>
        <dbReference type="Pfam" id="PF02441"/>
    </source>
</evidence>
<evidence type="ECO:0000313" key="4">
    <source>
        <dbReference type="Proteomes" id="UP000319432"/>
    </source>
</evidence>
<dbReference type="AlphaFoldDB" id="A0A518V711"/>
<dbReference type="OrthoDB" id="2395518at2"/>
<feature type="transmembrane region" description="Helical" evidence="1">
    <location>
        <begin position="12"/>
        <end position="35"/>
    </location>
</feature>
<organism evidence="3 4">
    <name type="scientific">Brevibacillus laterosporus</name>
    <name type="common">Bacillus laterosporus</name>
    <dbReference type="NCBI Taxonomy" id="1465"/>
    <lineage>
        <taxon>Bacteria</taxon>
        <taxon>Bacillati</taxon>
        <taxon>Bacillota</taxon>
        <taxon>Bacilli</taxon>
        <taxon>Bacillales</taxon>
        <taxon>Paenibacillaceae</taxon>
        <taxon>Brevibacillus</taxon>
    </lineage>
</organism>
<keyword evidence="1" id="KW-1133">Transmembrane helix</keyword>
<dbReference type="Gene3D" id="3.40.50.1950">
    <property type="entry name" value="Flavin prenyltransferase-like"/>
    <property type="match status" value="1"/>
</dbReference>
<protein>
    <submittedName>
        <fullName evidence="3">Mersacidin decarboxylase</fullName>
    </submittedName>
</protein>
<dbReference type="InterPro" id="IPR003382">
    <property type="entry name" value="Flavoprotein"/>
</dbReference>
<sequence length="196" mass="21724">MHDPFLKDKKLLVGLSGSSAVLGLPAYLGVFRAIFKEVKVIMTEAATKLIAPSTILLFCDEVFIDEDLGLEKKMNHVELARWADLFIILPATANVIGQAANGIALNLLTSTILASPNPVMFFPNMNRLMWTKKVVQRNVSQLREDNHIVVTPLEAMAYEIASGTMQPNYILPPGQTVIQEMKNTLLEREEETVVST</sequence>
<accession>A0A518V711</accession>
<dbReference type="SUPFAM" id="SSF52507">
    <property type="entry name" value="Homo-oligomeric flavin-containing Cys decarboxylases, HFCD"/>
    <property type="match status" value="1"/>
</dbReference>